<proteinExistence type="predicted"/>
<dbReference type="GO" id="GO:0000976">
    <property type="term" value="F:transcription cis-regulatory region binding"/>
    <property type="evidence" value="ECO:0007669"/>
    <property type="project" value="TreeGrafter"/>
</dbReference>
<dbReference type="OrthoDB" id="2854648at2"/>
<sequence length="340" mass="36336">MSEFGRPGEEPGMVRLRDVAAHAGVSVRTVSNVVNDFRYVAPDTRARVQASIAALGYRPNVAARTLRSGRTGLLSLVVPEIDSPYFSELAARTVRIAEAEGWTVLIDQTDGDGERERRLLRGERSQLVDGVIFSPWSVTAEELAERPDATPIVLLGEHAGTPPVDHVVIDNVAAAAAAVTHLAERGRRRIAAVGASSEPASETARQRELGWRQAIAAAGLPAIAAPVTSLHRAEGHRAMTELLRADAAPDAAFCFSDELALGALRAVVDAGLRVPEDVALVGFDDVEDGRFAVPRLTTISPDKDGIARLALRSLRERLAGDESPARVITAPHRLVVRESS</sequence>
<dbReference type="InterPro" id="IPR028082">
    <property type="entry name" value="Peripla_BP_I"/>
</dbReference>
<dbReference type="Gene3D" id="1.10.260.40">
    <property type="entry name" value="lambda repressor-like DNA-binding domains"/>
    <property type="match status" value="1"/>
</dbReference>
<keyword evidence="3" id="KW-0804">Transcription</keyword>
<feature type="domain" description="HTH lacI-type" evidence="4">
    <location>
        <begin position="14"/>
        <end position="68"/>
    </location>
</feature>
<dbReference type="PROSITE" id="PS00356">
    <property type="entry name" value="HTH_LACI_1"/>
    <property type="match status" value="1"/>
</dbReference>
<organism evidence="5 6">
    <name type="scientific">Modestobacter italicus (strain DSM 44449 / CECT 9708 / BC 501)</name>
    <dbReference type="NCBI Taxonomy" id="2732864"/>
    <lineage>
        <taxon>Bacteria</taxon>
        <taxon>Bacillati</taxon>
        <taxon>Actinomycetota</taxon>
        <taxon>Actinomycetes</taxon>
        <taxon>Geodermatophilales</taxon>
        <taxon>Geodermatophilaceae</taxon>
        <taxon>Modestobacter</taxon>
    </lineage>
</organism>
<dbReference type="Pfam" id="PF13377">
    <property type="entry name" value="Peripla_BP_3"/>
    <property type="match status" value="1"/>
</dbReference>
<dbReference type="STRING" id="477641.MODMU_0901"/>
<dbReference type="SUPFAM" id="SSF47413">
    <property type="entry name" value="lambda repressor-like DNA-binding domains"/>
    <property type="match status" value="1"/>
</dbReference>
<dbReference type="Proteomes" id="UP000006461">
    <property type="component" value="Chromosome"/>
</dbReference>
<dbReference type="Gene3D" id="3.40.50.2300">
    <property type="match status" value="2"/>
</dbReference>
<dbReference type="InterPro" id="IPR010982">
    <property type="entry name" value="Lambda_DNA-bd_dom_sf"/>
</dbReference>
<dbReference type="SMART" id="SM00354">
    <property type="entry name" value="HTH_LACI"/>
    <property type="match status" value="1"/>
</dbReference>
<evidence type="ECO:0000313" key="5">
    <source>
        <dbReference type="EMBL" id="CCH86351.1"/>
    </source>
</evidence>
<evidence type="ECO:0000256" key="2">
    <source>
        <dbReference type="ARBA" id="ARBA00023125"/>
    </source>
</evidence>
<dbReference type="CDD" id="cd06267">
    <property type="entry name" value="PBP1_LacI_sugar_binding-like"/>
    <property type="match status" value="1"/>
</dbReference>
<dbReference type="KEGG" id="mmar:MODMU_0901"/>
<evidence type="ECO:0000313" key="6">
    <source>
        <dbReference type="Proteomes" id="UP000006461"/>
    </source>
</evidence>
<keyword evidence="6" id="KW-1185">Reference proteome</keyword>
<evidence type="ECO:0000259" key="4">
    <source>
        <dbReference type="PROSITE" id="PS50932"/>
    </source>
</evidence>
<dbReference type="PANTHER" id="PTHR30146">
    <property type="entry name" value="LACI-RELATED TRANSCRIPTIONAL REPRESSOR"/>
    <property type="match status" value="1"/>
</dbReference>
<dbReference type="InterPro" id="IPR000843">
    <property type="entry name" value="HTH_LacI"/>
</dbReference>
<keyword evidence="2" id="KW-0238">DNA-binding</keyword>
<protein>
    <submittedName>
        <fullName evidence="5">Transcriptional regulator, LacI family</fullName>
    </submittedName>
</protein>
<gene>
    <name evidence="5" type="ordered locus">MODMU_0901</name>
</gene>
<dbReference type="EMBL" id="FO203431">
    <property type="protein sequence ID" value="CCH86351.1"/>
    <property type="molecule type" value="Genomic_DNA"/>
</dbReference>
<dbReference type="PATRIC" id="fig|477641.3.peg.842"/>
<accession>I4ESI8</accession>
<dbReference type="InterPro" id="IPR046335">
    <property type="entry name" value="LacI/GalR-like_sensor"/>
</dbReference>
<keyword evidence="1" id="KW-0805">Transcription regulation</keyword>
<dbReference type="HOGENOM" id="CLU_037628_6_1_11"/>
<name>I4ESI8_MODI5</name>
<evidence type="ECO:0000256" key="1">
    <source>
        <dbReference type="ARBA" id="ARBA00023015"/>
    </source>
</evidence>
<reference evidence="5 6" key="1">
    <citation type="journal article" date="2012" name="J. Bacteriol.">
        <title>Genome Sequence of Radiation-Resistant Modestobacter marinus Strain BC501, a Representative Actinobacterium That Thrives on Calcareous Stone Surfaces.</title>
        <authorList>
            <person name="Normand P."/>
            <person name="Gury J."/>
            <person name="Pujic P."/>
            <person name="Chouaia B."/>
            <person name="Crotti E."/>
            <person name="Brusetti L."/>
            <person name="Daffonchio D."/>
            <person name="Vacherie B."/>
            <person name="Barbe V."/>
            <person name="Medigue C."/>
            <person name="Calteau A."/>
            <person name="Ghodhbane-Gtari F."/>
            <person name="Essoussi I."/>
            <person name="Nouioui I."/>
            <person name="Abbassi-Ghozzi I."/>
            <person name="Gtari M."/>
        </authorList>
    </citation>
    <scope>NUCLEOTIDE SEQUENCE [LARGE SCALE GENOMIC DNA]</scope>
    <source>
        <strain evidence="6">BC 501</strain>
    </source>
</reference>
<dbReference type="CDD" id="cd01392">
    <property type="entry name" value="HTH_LacI"/>
    <property type="match status" value="1"/>
</dbReference>
<dbReference type="Pfam" id="PF00356">
    <property type="entry name" value="LacI"/>
    <property type="match status" value="1"/>
</dbReference>
<dbReference type="SUPFAM" id="SSF53822">
    <property type="entry name" value="Periplasmic binding protein-like I"/>
    <property type="match status" value="1"/>
</dbReference>
<dbReference type="PANTHER" id="PTHR30146:SF109">
    <property type="entry name" value="HTH-TYPE TRANSCRIPTIONAL REGULATOR GALS"/>
    <property type="match status" value="1"/>
</dbReference>
<dbReference type="GO" id="GO:0003700">
    <property type="term" value="F:DNA-binding transcription factor activity"/>
    <property type="evidence" value="ECO:0007669"/>
    <property type="project" value="TreeGrafter"/>
</dbReference>
<dbReference type="eggNOG" id="COG1609">
    <property type="taxonomic scope" value="Bacteria"/>
</dbReference>
<dbReference type="AlphaFoldDB" id="I4ESI8"/>
<dbReference type="OMA" id="DIARIEC"/>
<dbReference type="PROSITE" id="PS50932">
    <property type="entry name" value="HTH_LACI_2"/>
    <property type="match status" value="1"/>
</dbReference>
<evidence type="ECO:0000256" key="3">
    <source>
        <dbReference type="ARBA" id="ARBA00023163"/>
    </source>
</evidence>